<dbReference type="AlphaFoldDB" id="A0A090SKF0"/>
<dbReference type="STRING" id="990268.JCM19235_4097"/>
<evidence type="ECO:0000313" key="2">
    <source>
        <dbReference type="Proteomes" id="UP000029228"/>
    </source>
</evidence>
<gene>
    <name evidence="1" type="ORF">JCM19235_4097</name>
</gene>
<reference evidence="1 2" key="1">
    <citation type="submission" date="2014-09" db="EMBL/GenBank/DDBJ databases">
        <title>Vibrio maritimus JCM 19235. (C45) whole genome shotgun sequence.</title>
        <authorList>
            <person name="Sawabe T."/>
            <person name="Meirelles P."/>
            <person name="Nakanishi M."/>
            <person name="Sayaka M."/>
            <person name="Hattori M."/>
            <person name="Ohkuma M."/>
        </authorList>
    </citation>
    <scope>NUCLEOTIDE SEQUENCE [LARGE SCALE GENOMIC DNA]</scope>
    <source>
        <strain evidence="2">JCM19235</strain>
    </source>
</reference>
<protein>
    <submittedName>
        <fullName evidence="1">Uncharacterized protein</fullName>
    </submittedName>
</protein>
<dbReference type="Proteomes" id="UP000029228">
    <property type="component" value="Unassembled WGS sequence"/>
</dbReference>
<dbReference type="EMBL" id="BBMR01000005">
    <property type="protein sequence ID" value="GAL19897.1"/>
    <property type="molecule type" value="Genomic_DNA"/>
</dbReference>
<name>A0A090SKF0_9VIBR</name>
<evidence type="ECO:0000313" key="1">
    <source>
        <dbReference type="EMBL" id="GAL19897.1"/>
    </source>
</evidence>
<organism evidence="1 2">
    <name type="scientific">Vibrio maritimus</name>
    <dbReference type="NCBI Taxonomy" id="990268"/>
    <lineage>
        <taxon>Bacteria</taxon>
        <taxon>Pseudomonadati</taxon>
        <taxon>Pseudomonadota</taxon>
        <taxon>Gammaproteobacteria</taxon>
        <taxon>Vibrionales</taxon>
        <taxon>Vibrionaceae</taxon>
        <taxon>Vibrio</taxon>
    </lineage>
</organism>
<accession>A0A090SKF0</accession>
<comment type="caution">
    <text evidence="1">The sequence shown here is derived from an EMBL/GenBank/DDBJ whole genome shotgun (WGS) entry which is preliminary data.</text>
</comment>
<proteinExistence type="predicted"/>
<sequence>MRTVLAGNVVQKIVMITSLLPIGAFGQKYIVPFDAVKWQFEARWIAAS</sequence>
<keyword evidence="2" id="KW-1185">Reference proteome</keyword>